<feature type="compositionally biased region" description="Basic and acidic residues" evidence="1">
    <location>
        <begin position="130"/>
        <end position="141"/>
    </location>
</feature>
<organism evidence="2 3">
    <name type="scientific">Pseudodesulfovibrio methanolicus</name>
    <dbReference type="NCBI Taxonomy" id="3126690"/>
    <lineage>
        <taxon>Bacteria</taxon>
        <taxon>Pseudomonadati</taxon>
        <taxon>Thermodesulfobacteriota</taxon>
        <taxon>Desulfovibrionia</taxon>
        <taxon>Desulfovibrionales</taxon>
        <taxon>Desulfovibrionaceae</taxon>
    </lineage>
</organism>
<proteinExistence type="predicted"/>
<dbReference type="Proteomes" id="UP001385389">
    <property type="component" value="Chromosome"/>
</dbReference>
<name>A0ABZ2IUD3_9BACT</name>
<accession>A0ABZ2IUD3</accession>
<keyword evidence="3" id="KW-1185">Reference proteome</keyword>
<gene>
    <name evidence="2" type="ORF">V8V93_14645</name>
</gene>
<evidence type="ECO:0000313" key="3">
    <source>
        <dbReference type="Proteomes" id="UP001385389"/>
    </source>
</evidence>
<dbReference type="RefSeq" id="WP_338667336.1">
    <property type="nucleotide sequence ID" value="NZ_CP146609.1"/>
</dbReference>
<feature type="region of interest" description="Disordered" evidence="1">
    <location>
        <begin position="113"/>
        <end position="153"/>
    </location>
</feature>
<feature type="compositionally biased region" description="Polar residues" evidence="1">
    <location>
        <begin position="143"/>
        <end position="153"/>
    </location>
</feature>
<evidence type="ECO:0000256" key="1">
    <source>
        <dbReference type="SAM" id="MobiDB-lite"/>
    </source>
</evidence>
<dbReference type="EMBL" id="CP146609">
    <property type="protein sequence ID" value="WWX21673.1"/>
    <property type="molecule type" value="Genomic_DNA"/>
</dbReference>
<reference evidence="2 3" key="1">
    <citation type="submission" date="2024-03" db="EMBL/GenBank/DDBJ databases">
        <title>Phenotype and Genome Characterization of a Sulfate-Reducing Bacterium Pseudodesulfovibrio sp. strain 5S69, isolated from Petroleum Reservoir in Tatarstan (Russia).</title>
        <authorList>
            <person name="Bidzhieva S.K."/>
            <person name="Kadnikov V."/>
            <person name="Tourova T.P."/>
            <person name="Samigullina S.R."/>
            <person name="Sokolova D.S."/>
            <person name="Poltaraus A.B."/>
            <person name="Avtukh A.N."/>
            <person name="Tereshina V.M."/>
            <person name="Mardanov A.V."/>
            <person name="Nazina T.N."/>
        </authorList>
    </citation>
    <scope>NUCLEOTIDE SEQUENCE [LARGE SCALE GENOMIC DNA]</scope>
    <source>
        <strain evidence="2 3">5S69</strain>
    </source>
</reference>
<sequence>MLVTANQDEIQMMSGKWEPIYEPALKNSIKMGTPFEIEFREIAGTRDFKYKDREPPRFFFAVITTRQQHSFFLLTQKNKIRYFSEKAAYKWLKDINYFGPCILRSDIEPRSPKDHVGEPTLAQLHGNQLDVEKKKLDDVKMDSTVQKTNSKGN</sequence>
<protein>
    <submittedName>
        <fullName evidence="2">Uncharacterized protein</fullName>
    </submittedName>
</protein>
<evidence type="ECO:0000313" key="2">
    <source>
        <dbReference type="EMBL" id="WWX21673.1"/>
    </source>
</evidence>